<evidence type="ECO:0000313" key="3">
    <source>
        <dbReference type="Proteomes" id="UP001221757"/>
    </source>
</evidence>
<evidence type="ECO:0000256" key="1">
    <source>
        <dbReference type="SAM" id="MobiDB-lite"/>
    </source>
</evidence>
<comment type="caution">
    <text evidence="2">The sequence shown here is derived from an EMBL/GenBank/DDBJ whole genome shotgun (WGS) entry which is preliminary data.</text>
</comment>
<accession>A0AAD7GRN8</accession>
<dbReference type="EMBL" id="JARKIE010000012">
    <property type="protein sequence ID" value="KAJ7703741.1"/>
    <property type="molecule type" value="Genomic_DNA"/>
</dbReference>
<dbReference type="AlphaFoldDB" id="A0AAD7GRN8"/>
<organism evidence="2 3">
    <name type="scientific">Mycena rosella</name>
    <name type="common">Pink bonnet</name>
    <name type="synonym">Agaricus rosellus</name>
    <dbReference type="NCBI Taxonomy" id="1033263"/>
    <lineage>
        <taxon>Eukaryota</taxon>
        <taxon>Fungi</taxon>
        <taxon>Dikarya</taxon>
        <taxon>Basidiomycota</taxon>
        <taxon>Agaricomycotina</taxon>
        <taxon>Agaricomycetes</taxon>
        <taxon>Agaricomycetidae</taxon>
        <taxon>Agaricales</taxon>
        <taxon>Marasmiineae</taxon>
        <taxon>Mycenaceae</taxon>
        <taxon>Mycena</taxon>
    </lineage>
</organism>
<feature type="region of interest" description="Disordered" evidence="1">
    <location>
        <begin position="276"/>
        <end position="298"/>
    </location>
</feature>
<sequence>MRTLKNFRKARFNAGIQLNKKSLRDGANGEGPSRTGNPSLTPNYDYVEEIEAGVLIMGHPNPMKKKLQQFWMAGARVERVIRILLIRIPDGVPVCAARAHLSWPVSDLDRMQTFRSPTSGTCKENSARSWATAGARVERASRSEIGKDAWFAGAHVFNGGAPSRTGGPAQRCILLVKMSVPRDCGVFGGVKKLRGSLEWRGPESNGESGFRGRHFIYDVPPLSTGTMKKFSCITRARKKKDTVGTGRWRGPQSNGRSAVYSLESEEQWCTGRRDLTPEEGKTREWRGRGPESSGGSGVYIRHTPFTVSRWERFSPLVNTPHKMNTMGLGMAGSRVEREIRILSRVLILYGVPILNAGGAHPADATPLGGRLLTNAPHKNEYCEERAMAGSRVEWGIRSLHTTYTVYGVPVHTVGGIVGTFRFLIVGHPVRQNTSWGFSMTGARFEREIRIQLDLNFLWCTASWGIAPHKKNIVRTWPMAGARVERASRSEIRKGKNECFTGGRLFTSAPLKRNIVRVGLSRGAEFCLDWLGGRLLTNAPHKKEYSEEWAMAGSRVEREIRIVQHERHAIRLSGAHRALSRLPWYLSKWGRLRKFTRVSISDLCAIQWRKKLPQSLRIAGARVEREIHVDRLSRPKYSSPAGSRGMSGERSNYSATPALQLTYLNGEFVMSSILRTDKKWTEETWPGPESNGWRL</sequence>
<feature type="region of interest" description="Disordered" evidence="1">
    <location>
        <begin position="21"/>
        <end position="42"/>
    </location>
</feature>
<keyword evidence="3" id="KW-1185">Reference proteome</keyword>
<feature type="compositionally biased region" description="Basic and acidic residues" evidence="1">
    <location>
        <begin position="276"/>
        <end position="289"/>
    </location>
</feature>
<protein>
    <submittedName>
        <fullName evidence="2">Uncharacterized protein</fullName>
    </submittedName>
</protein>
<proteinExistence type="predicted"/>
<dbReference type="Proteomes" id="UP001221757">
    <property type="component" value="Unassembled WGS sequence"/>
</dbReference>
<name>A0AAD7GRN8_MYCRO</name>
<gene>
    <name evidence="2" type="ORF">B0H17DRAFT_1127341</name>
</gene>
<evidence type="ECO:0000313" key="2">
    <source>
        <dbReference type="EMBL" id="KAJ7703741.1"/>
    </source>
</evidence>
<reference evidence="2" key="1">
    <citation type="submission" date="2023-03" db="EMBL/GenBank/DDBJ databases">
        <title>Massive genome expansion in bonnet fungi (Mycena s.s.) driven by repeated elements and novel gene families across ecological guilds.</title>
        <authorList>
            <consortium name="Lawrence Berkeley National Laboratory"/>
            <person name="Harder C.B."/>
            <person name="Miyauchi S."/>
            <person name="Viragh M."/>
            <person name="Kuo A."/>
            <person name="Thoen E."/>
            <person name="Andreopoulos B."/>
            <person name="Lu D."/>
            <person name="Skrede I."/>
            <person name="Drula E."/>
            <person name="Henrissat B."/>
            <person name="Morin E."/>
            <person name="Kohler A."/>
            <person name="Barry K."/>
            <person name="LaButti K."/>
            <person name="Morin E."/>
            <person name="Salamov A."/>
            <person name="Lipzen A."/>
            <person name="Mereny Z."/>
            <person name="Hegedus B."/>
            <person name="Baldrian P."/>
            <person name="Stursova M."/>
            <person name="Weitz H."/>
            <person name="Taylor A."/>
            <person name="Grigoriev I.V."/>
            <person name="Nagy L.G."/>
            <person name="Martin F."/>
            <person name="Kauserud H."/>
        </authorList>
    </citation>
    <scope>NUCLEOTIDE SEQUENCE</scope>
    <source>
        <strain evidence="2">CBHHK067</strain>
    </source>
</reference>